<dbReference type="GO" id="GO:0005886">
    <property type="term" value="C:plasma membrane"/>
    <property type="evidence" value="ECO:0007669"/>
    <property type="project" value="UniProtKB-SubCell"/>
</dbReference>
<dbReference type="InterPro" id="IPR013525">
    <property type="entry name" value="ABC2_TM"/>
</dbReference>
<organism evidence="8 9">
    <name type="scientific">Senegalia massiliensis</name>
    <dbReference type="NCBI Taxonomy" id="1720316"/>
    <lineage>
        <taxon>Bacteria</taxon>
        <taxon>Bacillati</taxon>
        <taxon>Bacillota</taxon>
        <taxon>Clostridia</taxon>
        <taxon>Eubacteriales</taxon>
        <taxon>Clostridiaceae</taxon>
        <taxon>Senegalia</taxon>
    </lineage>
</organism>
<keyword evidence="2" id="KW-1003">Cell membrane</keyword>
<dbReference type="OrthoDB" id="1710957at2"/>
<feature type="transmembrane region" description="Helical" evidence="6">
    <location>
        <begin position="337"/>
        <end position="358"/>
    </location>
</feature>
<accession>A0A845R0M2</accession>
<keyword evidence="9" id="KW-1185">Reference proteome</keyword>
<evidence type="ECO:0000256" key="5">
    <source>
        <dbReference type="ARBA" id="ARBA00023136"/>
    </source>
</evidence>
<evidence type="ECO:0000313" key="9">
    <source>
        <dbReference type="Proteomes" id="UP000467132"/>
    </source>
</evidence>
<evidence type="ECO:0000256" key="2">
    <source>
        <dbReference type="ARBA" id="ARBA00022475"/>
    </source>
</evidence>
<dbReference type="EMBL" id="QXXA01000017">
    <property type="protein sequence ID" value="NBI07980.1"/>
    <property type="molecule type" value="Genomic_DNA"/>
</dbReference>
<gene>
    <name evidence="8" type="ORF">D3Z33_14050</name>
</gene>
<dbReference type="GO" id="GO:0140359">
    <property type="term" value="F:ABC-type transporter activity"/>
    <property type="evidence" value="ECO:0007669"/>
    <property type="project" value="InterPro"/>
</dbReference>
<feature type="transmembrane region" description="Helical" evidence="6">
    <location>
        <begin position="187"/>
        <end position="206"/>
    </location>
</feature>
<evidence type="ECO:0000259" key="7">
    <source>
        <dbReference type="Pfam" id="PF12698"/>
    </source>
</evidence>
<reference evidence="8 9" key="1">
    <citation type="submission" date="2018-08" db="EMBL/GenBank/DDBJ databases">
        <title>Murine metabolic-syndrome-specific gut microbial biobank.</title>
        <authorList>
            <person name="Liu C."/>
        </authorList>
    </citation>
    <scope>NUCLEOTIDE SEQUENCE [LARGE SCALE GENOMIC DNA]</scope>
    <source>
        <strain evidence="8 9">583</strain>
    </source>
</reference>
<feature type="domain" description="ABC-2 type transporter transmembrane" evidence="7">
    <location>
        <begin position="22"/>
        <end position="358"/>
    </location>
</feature>
<dbReference type="PANTHER" id="PTHR30294:SF29">
    <property type="entry name" value="MULTIDRUG ABC TRANSPORTER PERMEASE YBHS-RELATED"/>
    <property type="match status" value="1"/>
</dbReference>
<feature type="transmembrane region" description="Helical" evidence="6">
    <location>
        <begin position="227"/>
        <end position="250"/>
    </location>
</feature>
<keyword evidence="4 6" id="KW-1133">Transmembrane helix</keyword>
<protein>
    <submittedName>
        <fullName evidence="8">ABC transporter permease</fullName>
    </submittedName>
</protein>
<evidence type="ECO:0000256" key="4">
    <source>
        <dbReference type="ARBA" id="ARBA00022989"/>
    </source>
</evidence>
<name>A0A845R0M2_9CLOT</name>
<feature type="transmembrane region" description="Helical" evidence="6">
    <location>
        <begin position="290"/>
        <end position="310"/>
    </location>
</feature>
<sequence>MKLWHSFLKEMKLAFRGFYIYIEIFIAILLLVIVLTVVPENFSSKSEEYIYLNLPDNIRENYIGGIKQLDLDNKKEVKKIGIDDKEIEADIYETSDKEIYILNSEQQIRDISEKDQKFGVVVNMKDNKLHYEYYIQGYEKEKLKNLYLISNVENTEALRESIDNQDIRPLSIGEEKLTDRENLLPTFLTFNGSLMGLFIIAAYVFLDKDEGVIKAYAVTASSVKEYLLSKTMVLLLTTLVTSLIMVIPVMGLRANYFLMILFLIATTLFSSSLGLLIASFYDNIMQAFGTIYIIIIILILPAIANMIPSWNPGWMKFFPTYHMIAVFKEIILENQDIRYVLLASLGFLLLGIVLFTLANRRYKSTLTV</sequence>
<dbReference type="AlphaFoldDB" id="A0A845R0M2"/>
<dbReference type="Proteomes" id="UP000467132">
    <property type="component" value="Unassembled WGS sequence"/>
</dbReference>
<dbReference type="InterPro" id="IPR051449">
    <property type="entry name" value="ABC-2_transporter_component"/>
</dbReference>
<evidence type="ECO:0000256" key="1">
    <source>
        <dbReference type="ARBA" id="ARBA00004651"/>
    </source>
</evidence>
<keyword evidence="3 6" id="KW-0812">Transmembrane</keyword>
<keyword evidence="5 6" id="KW-0472">Membrane</keyword>
<evidence type="ECO:0000256" key="6">
    <source>
        <dbReference type="SAM" id="Phobius"/>
    </source>
</evidence>
<comment type="subcellular location">
    <subcellularLocation>
        <location evidence="1">Cell membrane</location>
        <topology evidence="1">Multi-pass membrane protein</topology>
    </subcellularLocation>
</comment>
<evidence type="ECO:0000256" key="3">
    <source>
        <dbReference type="ARBA" id="ARBA00022692"/>
    </source>
</evidence>
<dbReference type="Pfam" id="PF12698">
    <property type="entry name" value="ABC2_membrane_3"/>
    <property type="match status" value="1"/>
</dbReference>
<proteinExistence type="predicted"/>
<feature type="transmembrane region" description="Helical" evidence="6">
    <location>
        <begin position="20"/>
        <end position="38"/>
    </location>
</feature>
<comment type="caution">
    <text evidence="8">The sequence shown here is derived from an EMBL/GenBank/DDBJ whole genome shotgun (WGS) entry which is preliminary data.</text>
</comment>
<evidence type="ECO:0000313" key="8">
    <source>
        <dbReference type="EMBL" id="NBI07980.1"/>
    </source>
</evidence>
<dbReference type="RefSeq" id="WP_160198444.1">
    <property type="nucleotide sequence ID" value="NZ_QXXA01000017.1"/>
</dbReference>
<dbReference type="PANTHER" id="PTHR30294">
    <property type="entry name" value="MEMBRANE COMPONENT OF ABC TRANSPORTER YHHJ-RELATED"/>
    <property type="match status" value="1"/>
</dbReference>
<feature type="transmembrane region" description="Helical" evidence="6">
    <location>
        <begin position="256"/>
        <end position="278"/>
    </location>
</feature>